<organism evidence="3">
    <name type="scientific">Caenorhabditis brenneri</name>
    <name type="common">Nematode worm</name>
    <dbReference type="NCBI Taxonomy" id="135651"/>
    <lineage>
        <taxon>Eukaryota</taxon>
        <taxon>Metazoa</taxon>
        <taxon>Ecdysozoa</taxon>
        <taxon>Nematoda</taxon>
        <taxon>Chromadorea</taxon>
        <taxon>Rhabditida</taxon>
        <taxon>Rhabditina</taxon>
        <taxon>Rhabditomorpha</taxon>
        <taxon>Rhabditoidea</taxon>
        <taxon>Rhabditidae</taxon>
        <taxon>Peloderinae</taxon>
        <taxon>Caenorhabditis</taxon>
    </lineage>
</organism>
<dbReference type="InParanoid" id="G0M6U6"/>
<evidence type="ECO:0000256" key="1">
    <source>
        <dbReference type="SAM" id="MobiDB-lite"/>
    </source>
</evidence>
<evidence type="ECO:0000313" key="2">
    <source>
        <dbReference type="EMBL" id="EGT30064.1"/>
    </source>
</evidence>
<dbReference type="EMBL" id="GL379786">
    <property type="protein sequence ID" value="EGT30064.1"/>
    <property type="molecule type" value="Genomic_DNA"/>
</dbReference>
<proteinExistence type="predicted"/>
<evidence type="ECO:0008006" key="4">
    <source>
        <dbReference type="Google" id="ProtNLM"/>
    </source>
</evidence>
<evidence type="ECO:0000313" key="3">
    <source>
        <dbReference type="Proteomes" id="UP000008068"/>
    </source>
</evidence>
<feature type="region of interest" description="Disordered" evidence="1">
    <location>
        <begin position="80"/>
        <end position="111"/>
    </location>
</feature>
<dbReference type="HOGENOM" id="CLU_647643_0_0_1"/>
<keyword evidence="3" id="KW-1185">Reference proteome</keyword>
<feature type="compositionally biased region" description="Basic and acidic residues" evidence="1">
    <location>
        <begin position="80"/>
        <end position="106"/>
    </location>
</feature>
<sequence>MLDINGLSPEKSFIYCMFKANHDARFALYTANYTFPCLKLETIEEWYEEFKNTEHTENSNNEENDIEGCNAKKYKEVDEKNEQSCRERNDREDCAEMGEKNEKSFDEEHDDEDSVKSYKITMSCDERYDFARAMCKRDPDFLEGLGPKYHLPSPGYPDATMNVALNLDLHGILIEKKLDEGPNEATWFENTGISPIKPEFPANIINDSLNHFESILNEPDVKIEDLTIRYLNCGMLEDERKLLSNGIQDVLKRMEKGLIVQRLEIEVGDQELLEAFLATIRHGYLKVITITNHLLQVNKVAEVSRILKSGHWKYLQQLFVPYCQSDVSLSQLIDITFFVVVDGTQEDLKKYIVEKAATTASLMLCQHILVDHERLTMESFKGMIEVTTRCGVSDFCVIDKNSRAHYSVQSNGKEIWIMDCFNKD</sequence>
<dbReference type="Proteomes" id="UP000008068">
    <property type="component" value="Unassembled WGS sequence"/>
</dbReference>
<dbReference type="AlphaFoldDB" id="G0M6U6"/>
<protein>
    <recommendedName>
        <fullName evidence="4">DUF38 domain-containing protein</fullName>
    </recommendedName>
</protein>
<accession>G0M6U6</accession>
<name>G0M6U6_CAEBE</name>
<gene>
    <name evidence="2" type="ORF">CAEBREN_06792</name>
</gene>
<reference evidence="3" key="1">
    <citation type="submission" date="2011-07" db="EMBL/GenBank/DDBJ databases">
        <authorList>
            <consortium name="Caenorhabditis brenneri Sequencing and Analysis Consortium"/>
            <person name="Wilson R.K."/>
        </authorList>
    </citation>
    <scope>NUCLEOTIDE SEQUENCE [LARGE SCALE GENOMIC DNA]</scope>
    <source>
        <strain evidence="3">PB2801</strain>
    </source>
</reference>